<dbReference type="PANTHER" id="PTHR30570">
    <property type="entry name" value="PERIPLASMIC PHOSPHATE BINDING COMPONENT OF PHOSPHATE ABC TRANSPORTER"/>
    <property type="match status" value="1"/>
</dbReference>
<sequence>MRIAALSALSLVLFFSIASAAPEIRYEGSSTVGLFMKDAAKVYKKAFFDISVLTESNGGEICVLAKTCAIGGVAREIDPLFSRRGLVAIPFAYDVLTAIVNSENNVKELTSRQVGDIFSGKIKNWKEVGGEDIPIKVYIVGKESATYDVFKTHILKDAQYSPDAETVRPDWRTVLMVTVEKGGIAQISRAFAASTDQVRPLIIDGHNPKNYKPNYPLSRLLYLTTFGPPQGDVKEFIEWATSGKAEALLKKRFIPLNQ</sequence>
<feature type="domain" description="PBP" evidence="2">
    <location>
        <begin position="19"/>
        <end position="242"/>
    </location>
</feature>
<evidence type="ECO:0000259" key="2">
    <source>
        <dbReference type="Pfam" id="PF12849"/>
    </source>
</evidence>
<dbReference type="Pfam" id="PF12849">
    <property type="entry name" value="PBP_like_2"/>
    <property type="match status" value="1"/>
</dbReference>
<protein>
    <submittedName>
        <fullName evidence="3">Phosphate ABC transporter, periplasmic phosphate-binding protein PstS (TC 3.A.1.7.1)</fullName>
    </submittedName>
</protein>
<reference evidence="3" key="1">
    <citation type="submission" date="2018-06" db="EMBL/GenBank/DDBJ databases">
        <authorList>
            <person name="Zhirakovskaya E."/>
        </authorList>
    </citation>
    <scope>NUCLEOTIDE SEQUENCE</scope>
</reference>
<gene>
    <name evidence="3" type="ORF">MNBD_NITROSPINAE02-1750</name>
</gene>
<evidence type="ECO:0000256" key="1">
    <source>
        <dbReference type="ARBA" id="ARBA00022729"/>
    </source>
</evidence>
<proteinExistence type="predicted"/>
<accession>A0A3B1CMJ9</accession>
<dbReference type="EMBL" id="UOGE01000090">
    <property type="protein sequence ID" value="VAX23860.1"/>
    <property type="molecule type" value="Genomic_DNA"/>
</dbReference>
<dbReference type="PANTHER" id="PTHR30570:SF1">
    <property type="entry name" value="PHOSPHATE-BINDING PROTEIN PSTS"/>
    <property type="match status" value="1"/>
</dbReference>
<dbReference type="SUPFAM" id="SSF53850">
    <property type="entry name" value="Periplasmic binding protein-like II"/>
    <property type="match status" value="1"/>
</dbReference>
<dbReference type="AlphaFoldDB" id="A0A3B1CMJ9"/>
<dbReference type="CDD" id="cd13566">
    <property type="entry name" value="PBP2_phosphate"/>
    <property type="match status" value="1"/>
</dbReference>
<evidence type="ECO:0000313" key="3">
    <source>
        <dbReference type="EMBL" id="VAX23860.1"/>
    </source>
</evidence>
<name>A0A3B1CMJ9_9ZZZZ</name>
<dbReference type="InterPro" id="IPR050811">
    <property type="entry name" value="Phosphate_ABC_transporter"/>
</dbReference>
<dbReference type="InterPro" id="IPR024370">
    <property type="entry name" value="PBP_domain"/>
</dbReference>
<keyword evidence="1" id="KW-0732">Signal</keyword>
<dbReference type="Gene3D" id="3.40.190.10">
    <property type="entry name" value="Periplasmic binding protein-like II"/>
    <property type="match status" value="2"/>
</dbReference>
<organism evidence="3">
    <name type="scientific">hydrothermal vent metagenome</name>
    <dbReference type="NCBI Taxonomy" id="652676"/>
    <lineage>
        <taxon>unclassified sequences</taxon>
        <taxon>metagenomes</taxon>
        <taxon>ecological metagenomes</taxon>
    </lineage>
</organism>